<evidence type="ECO:0000256" key="8">
    <source>
        <dbReference type="ARBA" id="ARBA00022842"/>
    </source>
</evidence>
<dbReference type="NCBIfam" id="TIGR01273">
    <property type="entry name" value="speA"/>
    <property type="match status" value="1"/>
</dbReference>
<evidence type="ECO:0000256" key="11">
    <source>
        <dbReference type="ARBA" id="ARBA00023115"/>
    </source>
</evidence>
<dbReference type="SUPFAM" id="SSF51419">
    <property type="entry name" value="PLP-binding barrel"/>
    <property type="match status" value="1"/>
</dbReference>
<organism evidence="19 20">
    <name type="scientific">Nitrincola lacisaponensis</name>
    <dbReference type="NCBI Taxonomy" id="267850"/>
    <lineage>
        <taxon>Bacteria</taxon>
        <taxon>Pseudomonadati</taxon>
        <taxon>Pseudomonadota</taxon>
        <taxon>Gammaproteobacteria</taxon>
        <taxon>Oceanospirillales</taxon>
        <taxon>Oceanospirillaceae</taxon>
        <taxon>Nitrincola</taxon>
    </lineage>
</organism>
<proteinExistence type="inferred from homology"/>
<evidence type="ECO:0000259" key="17">
    <source>
        <dbReference type="Pfam" id="PF17810"/>
    </source>
</evidence>
<evidence type="ECO:0000313" key="19">
    <source>
        <dbReference type="EMBL" id="KDE41001.1"/>
    </source>
</evidence>
<evidence type="ECO:0000256" key="9">
    <source>
        <dbReference type="ARBA" id="ARBA00022898"/>
    </source>
</evidence>
<dbReference type="InterPro" id="IPR041128">
    <property type="entry name" value="Arg_decarbox_C"/>
</dbReference>
<dbReference type="InterPro" id="IPR040634">
    <property type="entry name" value="Arg_decarb_HB"/>
</dbReference>
<evidence type="ECO:0000256" key="15">
    <source>
        <dbReference type="PIRSR" id="PIRSR600183-50"/>
    </source>
</evidence>
<evidence type="ECO:0000259" key="18">
    <source>
        <dbReference type="Pfam" id="PF17944"/>
    </source>
</evidence>
<evidence type="ECO:0000256" key="14">
    <source>
        <dbReference type="PIRSR" id="PIRSR001336-50"/>
    </source>
</evidence>
<dbReference type="InterPro" id="IPR029066">
    <property type="entry name" value="PLP-binding_barrel"/>
</dbReference>
<keyword evidence="12 19" id="KW-0456">Lyase</keyword>
<dbReference type="Gene3D" id="2.40.37.10">
    <property type="entry name" value="Lyase, Ornithine Decarboxylase, Chain A, domain 1"/>
    <property type="match status" value="1"/>
</dbReference>
<accession>A0A063Y8F3</accession>
<dbReference type="NCBIfam" id="NF003763">
    <property type="entry name" value="PRK05354.1"/>
    <property type="match status" value="1"/>
</dbReference>
<dbReference type="GO" id="GO:0008792">
    <property type="term" value="F:arginine decarboxylase activity"/>
    <property type="evidence" value="ECO:0007669"/>
    <property type="project" value="UniProtKB-UniRule"/>
</dbReference>
<evidence type="ECO:0000256" key="1">
    <source>
        <dbReference type="ARBA" id="ARBA00001933"/>
    </source>
</evidence>
<comment type="function">
    <text evidence="3">Catalyzes the biosynthesis of agmatine from arginine.</text>
</comment>
<dbReference type="OrthoDB" id="9802658at2"/>
<dbReference type="Pfam" id="PF17810">
    <property type="entry name" value="Arg_decarb_HB"/>
    <property type="match status" value="1"/>
</dbReference>
<dbReference type="PRINTS" id="PR01180">
    <property type="entry name" value="ARGDCRBXLASE"/>
</dbReference>
<dbReference type="InterPro" id="IPR002985">
    <property type="entry name" value="Arg_decrbxlase"/>
</dbReference>
<keyword evidence="9 14" id="KW-0663">Pyridoxal phosphate</keyword>
<dbReference type="EMBL" id="JMSZ01000015">
    <property type="protein sequence ID" value="KDE41001.1"/>
    <property type="molecule type" value="Genomic_DNA"/>
</dbReference>
<evidence type="ECO:0000256" key="5">
    <source>
        <dbReference type="ARBA" id="ARBA00012426"/>
    </source>
</evidence>
<dbReference type="Pfam" id="PF02784">
    <property type="entry name" value="Orn_Arg_deC_N"/>
    <property type="match status" value="1"/>
</dbReference>
<dbReference type="GO" id="GO:0033388">
    <property type="term" value="P:putrescine biosynthetic process from arginine"/>
    <property type="evidence" value="ECO:0007669"/>
    <property type="project" value="UniProtKB-ARBA"/>
</dbReference>
<evidence type="ECO:0000256" key="6">
    <source>
        <dbReference type="ARBA" id="ARBA00022723"/>
    </source>
</evidence>
<comment type="similarity">
    <text evidence="4">Belongs to the Orn/Lys/Arg decarboxylase class-II family. SpeA subfamily.</text>
</comment>
<name>A0A063Y8F3_9GAMM</name>
<sequence>MTDWNAQDSLALYNVSRWGAGYFGISDAGDATVRDTVSGAEVSFAEILQMVQARGLELPVLIRFPHILRHRVASLVDSFARAIEHEEYQGRFTSVYPIKVNQQREVVEAIVSGQRQVLNGHTGLEAGSKPELLAVLALSEPGKSTIICNGYKDEDYIRLALTGERLGHKVYIVLEKSSELNDVLRVAAELKVQPRIGVRARLSTVGKGNWQDSGGLKSKFGLSASEILKTIEILRSHDQIQAFQLLHFHLGSQIANIQDIRVGLREAACFYAQLRLMGMPVDVADVGGGLGIDYEGTASRSVCSMNYTLDEYAKRVVQAFKEVALEHDLPQPQLISESGRAVTAHHAVLVTNIIGIEQQVVHSLSAPDEDAHLLLQRIWQNYQDALGRERSLSEVYHDLITHNQDLNHAFTHGDLTLLDRASGEQMMRATALYLMQRLNPAKRHHSAILDELNEQMADKLFANFSLFQSLPDVWGIDQIFPILPLRDLDKYPSRRGVIRDITCDSDGRIDQYVDGEGLETTLPYPPMEATQGLLGFFLVGAYQEILGDLHNLFGDTDAANVEFNEAGQVEISYLQRGDTVARVLQYVNFNPDKLLESLNRQVAAANWSAAEKKQTIRELRMGMDDTTYLEQPSL</sequence>
<dbReference type="InterPro" id="IPR009006">
    <property type="entry name" value="Ala_racemase/Decarboxylase_C"/>
</dbReference>
<keyword evidence="7" id="KW-0210">Decarboxylase</keyword>
<dbReference type="RefSeq" id="WP_036543888.1">
    <property type="nucleotide sequence ID" value="NZ_JMSZ01000015.1"/>
</dbReference>
<keyword evidence="8" id="KW-0460">Magnesium</keyword>
<evidence type="ECO:0000313" key="20">
    <source>
        <dbReference type="Proteomes" id="UP000027318"/>
    </source>
</evidence>
<dbReference type="Proteomes" id="UP000027318">
    <property type="component" value="Unassembled WGS sequence"/>
</dbReference>
<feature type="domain" description="Arginine decarboxylase C-terminal helical" evidence="18">
    <location>
        <begin position="580"/>
        <end position="629"/>
    </location>
</feature>
<gene>
    <name evidence="19" type="ORF">ADINL_0650</name>
</gene>
<evidence type="ECO:0000256" key="13">
    <source>
        <dbReference type="NCBIfam" id="TIGR01273"/>
    </source>
</evidence>
<dbReference type="InterPro" id="IPR000183">
    <property type="entry name" value="Orn/DAP/Arg_de-COase"/>
</dbReference>
<keyword evidence="20" id="KW-1185">Reference proteome</keyword>
<evidence type="ECO:0000256" key="10">
    <source>
        <dbReference type="ARBA" id="ARBA00023066"/>
    </source>
</evidence>
<feature type="domain" description="Arginine decarboxylase helical bundle" evidence="17">
    <location>
        <begin position="368"/>
        <end position="453"/>
    </location>
</feature>
<dbReference type="PANTHER" id="PTHR43295:SF9">
    <property type="entry name" value="BIOSYNTHETIC ARGININE DECARBOXYLASE"/>
    <property type="match status" value="1"/>
</dbReference>
<dbReference type="Gene3D" id="1.20.58.930">
    <property type="match status" value="1"/>
</dbReference>
<evidence type="ECO:0000256" key="3">
    <source>
        <dbReference type="ARBA" id="ARBA00002257"/>
    </source>
</evidence>
<comment type="cofactor">
    <cofactor evidence="1 14">
        <name>pyridoxal 5'-phosphate</name>
        <dbReference type="ChEBI" id="CHEBI:597326"/>
    </cofactor>
</comment>
<protein>
    <recommendedName>
        <fullName evidence="5 13">Arginine decarboxylase</fullName>
        <ecNumber evidence="5 13">4.1.1.19</ecNumber>
    </recommendedName>
</protein>
<feature type="modified residue" description="N6-(pyridoxal phosphate)lysine" evidence="14">
    <location>
        <position position="99"/>
    </location>
</feature>
<dbReference type="EC" id="4.1.1.19" evidence="5 13"/>
<dbReference type="CDD" id="cd06830">
    <property type="entry name" value="PLPDE_III_ADC"/>
    <property type="match status" value="1"/>
</dbReference>
<dbReference type="GO" id="GO:0006527">
    <property type="term" value="P:L-arginine catabolic process"/>
    <property type="evidence" value="ECO:0007669"/>
    <property type="project" value="InterPro"/>
</dbReference>
<dbReference type="InterPro" id="IPR022644">
    <property type="entry name" value="De-COase2_N"/>
</dbReference>
<reference evidence="19 20" key="1">
    <citation type="journal article" date="2005" name="Int. J. Syst. Evol. Microbiol.">
        <title>Nitrincola lacisaponensis gen. nov., sp. nov., a novel alkaliphilic bacterium isolated from an alkaline, saline lake.</title>
        <authorList>
            <person name="Dimitriu P.A."/>
            <person name="Shukla S.K."/>
            <person name="Conradt J."/>
            <person name="Marquez M.C."/>
            <person name="Ventosa A."/>
            <person name="Maglia A."/>
            <person name="Peyton B.M."/>
            <person name="Pinkart H.C."/>
            <person name="Mormile M.R."/>
        </authorList>
    </citation>
    <scope>NUCLEOTIDE SEQUENCE [LARGE SCALE GENOMIC DNA]</scope>
    <source>
        <strain evidence="19 20">4CA</strain>
    </source>
</reference>
<feature type="domain" description="Orn/DAP/Arg decarboxylase 2 N-terminal" evidence="16">
    <location>
        <begin position="87"/>
        <end position="344"/>
    </location>
</feature>
<dbReference type="AlphaFoldDB" id="A0A063Y8F3"/>
<comment type="caution">
    <text evidence="19">The sequence shown here is derived from an EMBL/GenBank/DDBJ whole genome shotgun (WGS) entry which is preliminary data.</text>
</comment>
<dbReference type="PATRIC" id="fig|267850.7.peg.644"/>
<dbReference type="Pfam" id="PF17944">
    <property type="entry name" value="Arg_decarbox_C"/>
    <property type="match status" value="1"/>
</dbReference>
<evidence type="ECO:0000256" key="2">
    <source>
        <dbReference type="ARBA" id="ARBA00001946"/>
    </source>
</evidence>
<keyword evidence="11" id="KW-0620">Polyamine biosynthesis</keyword>
<dbReference type="GO" id="GO:0008295">
    <property type="term" value="P:spermidine biosynthetic process"/>
    <property type="evidence" value="ECO:0007669"/>
    <property type="project" value="UniProtKB-UniRule"/>
</dbReference>
<evidence type="ECO:0000259" key="16">
    <source>
        <dbReference type="Pfam" id="PF02784"/>
    </source>
</evidence>
<dbReference type="Gene3D" id="3.20.20.10">
    <property type="entry name" value="Alanine racemase"/>
    <property type="match status" value="1"/>
</dbReference>
<dbReference type="PIRSF" id="PIRSF001336">
    <property type="entry name" value="Arg_decrbxlase"/>
    <property type="match status" value="1"/>
</dbReference>
<dbReference type="PRINTS" id="PR01179">
    <property type="entry name" value="ODADCRBXLASE"/>
</dbReference>
<dbReference type="GO" id="GO:0046872">
    <property type="term" value="F:metal ion binding"/>
    <property type="evidence" value="ECO:0007669"/>
    <property type="project" value="UniProtKB-KW"/>
</dbReference>
<dbReference type="Gene3D" id="1.10.287.3440">
    <property type="match status" value="1"/>
</dbReference>
<evidence type="ECO:0000256" key="4">
    <source>
        <dbReference type="ARBA" id="ARBA00008357"/>
    </source>
</evidence>
<evidence type="ECO:0000256" key="12">
    <source>
        <dbReference type="ARBA" id="ARBA00023239"/>
    </source>
</evidence>
<dbReference type="FunFam" id="3.20.20.10:FF:000001">
    <property type="entry name" value="Biosynthetic arginine decarboxylase"/>
    <property type="match status" value="1"/>
</dbReference>
<evidence type="ECO:0000256" key="7">
    <source>
        <dbReference type="ARBA" id="ARBA00022793"/>
    </source>
</evidence>
<keyword evidence="6" id="KW-0479">Metal-binding</keyword>
<keyword evidence="10" id="KW-0745">Spermidine biosynthesis</keyword>
<feature type="active site" description="Proton donor" evidence="15">
    <location>
        <position position="503"/>
    </location>
</feature>
<dbReference type="STRING" id="267850.ADINL_0650"/>
<dbReference type="PANTHER" id="PTHR43295">
    <property type="entry name" value="ARGININE DECARBOXYLASE"/>
    <property type="match status" value="1"/>
</dbReference>
<comment type="cofactor">
    <cofactor evidence="2">
        <name>Mg(2+)</name>
        <dbReference type="ChEBI" id="CHEBI:18420"/>
    </cofactor>
</comment>